<dbReference type="Gene3D" id="1.10.30.50">
    <property type="match status" value="1"/>
</dbReference>
<comment type="caution">
    <text evidence="1">The sequence shown here is derived from an EMBL/GenBank/DDBJ whole genome shotgun (WGS) entry which is preliminary data.</text>
</comment>
<name>A0A938X8M6_9FIRM</name>
<gene>
    <name evidence="1" type="ORF">H6A12_10185</name>
</gene>
<reference evidence="1" key="1">
    <citation type="submission" date="2020-08" db="EMBL/GenBank/DDBJ databases">
        <authorList>
            <person name="Cejkova D."/>
            <person name="Kubasova T."/>
            <person name="Jahodarova E."/>
            <person name="Rychlik I."/>
        </authorList>
    </citation>
    <scope>NUCLEOTIDE SEQUENCE</scope>
    <source>
        <strain evidence="1">An559</strain>
    </source>
</reference>
<dbReference type="RefSeq" id="WP_204447532.1">
    <property type="nucleotide sequence ID" value="NZ_JACJKY010000018.1"/>
</dbReference>
<protein>
    <recommendedName>
        <fullName evidence="3">HNH endonuclease</fullName>
    </recommendedName>
</protein>
<evidence type="ECO:0000313" key="1">
    <source>
        <dbReference type="EMBL" id="MBM6921524.1"/>
    </source>
</evidence>
<dbReference type="InterPro" id="IPR003615">
    <property type="entry name" value="HNH_nuc"/>
</dbReference>
<evidence type="ECO:0000313" key="2">
    <source>
        <dbReference type="Proteomes" id="UP000774750"/>
    </source>
</evidence>
<reference evidence="1" key="2">
    <citation type="journal article" date="2021" name="Sci. Rep.">
        <title>The distribution of antibiotic resistance genes in chicken gut microbiota commensals.</title>
        <authorList>
            <person name="Juricova H."/>
            <person name="Matiasovicova J."/>
            <person name="Kubasova T."/>
            <person name="Cejkova D."/>
            <person name="Rychlik I."/>
        </authorList>
    </citation>
    <scope>NUCLEOTIDE SEQUENCE</scope>
    <source>
        <strain evidence="1">An559</strain>
    </source>
</reference>
<sequence length="255" mass="29319">MLIFYKSIDFSVLNAGFTVPVIHEEMLFSNLGFSLNRGERRKINIVMNGETYSADIVNIRFDQNKYPTHKDLLQIRYAKNSLLAQRLRTIFFHTEQMIHNQITRGESKRVAGITEDQKEFLAVYSTPISGTILFDCIINEEFREETRELSALGEITAESILDGTDPNADILLKTRVCKLRKLTKTILTDLKTAYGYRCQICGEYIGEKYGSNLIHAHHIDYFTKSINNNTENIMVVCPSLPRHGRRGWDLPYRGS</sequence>
<accession>A0A938X8M6</accession>
<dbReference type="AlphaFoldDB" id="A0A938X8M6"/>
<keyword evidence="2" id="KW-1185">Reference proteome</keyword>
<dbReference type="Proteomes" id="UP000774750">
    <property type="component" value="Unassembled WGS sequence"/>
</dbReference>
<organism evidence="1 2">
    <name type="scientific">Merdimmobilis hominis</name>
    <dbReference type="NCBI Taxonomy" id="2897707"/>
    <lineage>
        <taxon>Bacteria</taxon>
        <taxon>Bacillati</taxon>
        <taxon>Bacillota</taxon>
        <taxon>Clostridia</taxon>
        <taxon>Eubacteriales</taxon>
        <taxon>Oscillospiraceae</taxon>
        <taxon>Merdimmobilis</taxon>
    </lineage>
</organism>
<dbReference type="EMBL" id="JACJKY010000018">
    <property type="protein sequence ID" value="MBM6921524.1"/>
    <property type="molecule type" value="Genomic_DNA"/>
</dbReference>
<evidence type="ECO:0008006" key="3">
    <source>
        <dbReference type="Google" id="ProtNLM"/>
    </source>
</evidence>
<proteinExistence type="predicted"/>
<dbReference type="CDD" id="cd00085">
    <property type="entry name" value="HNHc"/>
    <property type="match status" value="1"/>
</dbReference>